<dbReference type="PROSITE" id="PS50235">
    <property type="entry name" value="USP_3"/>
    <property type="match status" value="1"/>
</dbReference>
<dbReference type="GO" id="GO:0006508">
    <property type="term" value="P:proteolysis"/>
    <property type="evidence" value="ECO:0007669"/>
    <property type="project" value="UniProtKB-KW"/>
</dbReference>
<dbReference type="EMBL" id="FP929130">
    <property type="protein sequence ID" value="CBX96884.1"/>
    <property type="molecule type" value="Genomic_DNA"/>
</dbReference>
<comment type="catalytic activity">
    <reaction evidence="1 7">
        <text>Thiol-dependent hydrolysis of ester, thioester, amide, peptide and isopeptide bonds formed by the C-terminal Gly of ubiquitin (a 76-residue protein attached to proteins as an intracellular targeting signal).</text>
        <dbReference type="EC" id="3.4.19.12"/>
    </reaction>
</comment>
<dbReference type="OrthoDB" id="3787839at2759"/>
<keyword evidence="5 7" id="KW-0378">Hydrolase</keyword>
<keyword evidence="11" id="KW-1185">Reference proteome</keyword>
<dbReference type="Gene3D" id="3.90.70.10">
    <property type="entry name" value="Cysteine proteinases"/>
    <property type="match status" value="1"/>
</dbReference>
<dbReference type="OMA" id="WILTHRS"/>
<accession>E5A024</accession>
<dbReference type="VEuPathDB" id="FungiDB:LEMA_P100150.1"/>
<dbReference type="PROSITE" id="PS00972">
    <property type="entry name" value="USP_1"/>
    <property type="match status" value="1"/>
</dbReference>
<dbReference type="HOGENOM" id="CLU_060616_0_0_1"/>
<dbReference type="InterPro" id="IPR028889">
    <property type="entry name" value="USP"/>
</dbReference>
<name>E5A024_LEPMJ</name>
<evidence type="ECO:0000256" key="4">
    <source>
        <dbReference type="ARBA" id="ARBA00022786"/>
    </source>
</evidence>
<dbReference type="GeneID" id="13283490"/>
<keyword evidence="4 7" id="KW-0833">Ubl conjugation pathway</keyword>
<dbReference type="GO" id="GO:0005634">
    <property type="term" value="C:nucleus"/>
    <property type="evidence" value="ECO:0007669"/>
    <property type="project" value="TreeGrafter"/>
</dbReference>
<dbReference type="GO" id="GO:0004843">
    <property type="term" value="F:cysteine-type deubiquitinase activity"/>
    <property type="evidence" value="ECO:0007669"/>
    <property type="project" value="UniProtKB-UniRule"/>
</dbReference>
<organism evidence="11">
    <name type="scientific">Leptosphaeria maculans (strain JN3 / isolate v23.1.3 / race Av1-4-5-6-7-8)</name>
    <name type="common">Blackleg fungus</name>
    <name type="synonym">Phoma lingam</name>
    <dbReference type="NCBI Taxonomy" id="985895"/>
    <lineage>
        <taxon>Eukaryota</taxon>
        <taxon>Fungi</taxon>
        <taxon>Dikarya</taxon>
        <taxon>Ascomycota</taxon>
        <taxon>Pezizomycotina</taxon>
        <taxon>Dothideomycetes</taxon>
        <taxon>Pleosporomycetidae</taxon>
        <taxon>Pleosporales</taxon>
        <taxon>Pleosporineae</taxon>
        <taxon>Leptosphaeriaceae</taxon>
        <taxon>Plenodomus</taxon>
        <taxon>Plenodomus lingam/Leptosphaeria maculans species complex</taxon>
    </lineage>
</organism>
<sequence>MAPRPRGSAPTRSSARIRAANPQAPRPAAPVFRLKSDLQTQRDVINKRISKLWLPGRAQRRSRGIHNPGNYCYMNSALQAFMHLPSFLNWILTHRSAGNKKAEVFRRNCNNPLDCGGCALKSLVLRYWSEDGSPRALSFPRTFEAIAVNSGLFEQYQQDDSFDFYELMLSRLETATNDQVWRNEFNTLFSIDTSTNVICDICHQERFQTTHREQGMILLVHNLELTWDDILDTYFQDAIGPLKCPTCDGQTSQVTRTKIVAAPQILKIKLNMFVMVPESGSYEMVKQQHRIQYPDVLDLQARQLHDHFPLRYRLSSVISHEGSGTGSGHYIASARGPLDDRDIRCISDAGTEPFTLAQLLQSPQQPRFVSRGAKEAYILTYIRQDVPLTRKQREAQALVSEMV</sequence>
<dbReference type="InterPro" id="IPR050164">
    <property type="entry name" value="Peptidase_C19"/>
</dbReference>
<keyword evidence="3 7" id="KW-0645">Protease</keyword>
<dbReference type="eggNOG" id="KOG1865">
    <property type="taxonomic scope" value="Eukaryota"/>
</dbReference>
<dbReference type="InterPro" id="IPR038765">
    <property type="entry name" value="Papain-like_cys_pep_sf"/>
</dbReference>
<evidence type="ECO:0000256" key="6">
    <source>
        <dbReference type="ARBA" id="ARBA00022807"/>
    </source>
</evidence>
<protein>
    <recommendedName>
        <fullName evidence="7">Ubiquitin carboxyl-terminal hydrolase</fullName>
        <ecNumber evidence="7">3.4.19.12</ecNumber>
    </recommendedName>
</protein>
<dbReference type="SUPFAM" id="SSF54001">
    <property type="entry name" value="Cysteine proteinases"/>
    <property type="match status" value="1"/>
</dbReference>
<keyword evidence="6 7" id="KW-0788">Thiol protease</keyword>
<dbReference type="GO" id="GO:0016579">
    <property type="term" value="P:protein deubiquitination"/>
    <property type="evidence" value="ECO:0007669"/>
    <property type="project" value="InterPro"/>
</dbReference>
<dbReference type="InterPro" id="IPR018200">
    <property type="entry name" value="USP_CS"/>
</dbReference>
<dbReference type="STRING" id="985895.E5A024"/>
<evidence type="ECO:0000256" key="7">
    <source>
        <dbReference type="RuleBase" id="RU366025"/>
    </source>
</evidence>
<dbReference type="Pfam" id="PF00443">
    <property type="entry name" value="UCH"/>
    <property type="match status" value="1"/>
</dbReference>
<dbReference type="AlphaFoldDB" id="E5A024"/>
<dbReference type="InterPro" id="IPR001394">
    <property type="entry name" value="Peptidase_C19_UCH"/>
</dbReference>
<evidence type="ECO:0000313" key="10">
    <source>
        <dbReference type="EMBL" id="CBX96884.1"/>
    </source>
</evidence>
<evidence type="ECO:0000256" key="1">
    <source>
        <dbReference type="ARBA" id="ARBA00000707"/>
    </source>
</evidence>
<proteinExistence type="inferred from homology"/>
<gene>
    <name evidence="10" type="ORF">LEMA_P100150.1</name>
</gene>
<dbReference type="PROSITE" id="PS00973">
    <property type="entry name" value="USP_2"/>
    <property type="match status" value="1"/>
</dbReference>
<dbReference type="PANTHER" id="PTHR24006:SF758">
    <property type="entry name" value="UBIQUITIN CARBOXYL-TERMINAL HYDROLASE 36"/>
    <property type="match status" value="1"/>
</dbReference>
<evidence type="ECO:0000256" key="3">
    <source>
        <dbReference type="ARBA" id="ARBA00022670"/>
    </source>
</evidence>
<dbReference type="PANTHER" id="PTHR24006">
    <property type="entry name" value="UBIQUITIN CARBOXYL-TERMINAL HYDROLASE"/>
    <property type="match status" value="1"/>
</dbReference>
<dbReference type="GO" id="GO:0005829">
    <property type="term" value="C:cytosol"/>
    <property type="evidence" value="ECO:0007669"/>
    <property type="project" value="TreeGrafter"/>
</dbReference>
<evidence type="ECO:0000256" key="8">
    <source>
        <dbReference type="SAM" id="MobiDB-lite"/>
    </source>
</evidence>
<feature type="domain" description="USP" evidence="9">
    <location>
        <begin position="63"/>
        <end position="384"/>
    </location>
</feature>
<reference evidence="11" key="1">
    <citation type="journal article" date="2011" name="Nat. Commun.">
        <title>Effector diversification within compartments of the Leptosphaeria maculans genome affected by Repeat-Induced Point mutations.</title>
        <authorList>
            <person name="Rouxel T."/>
            <person name="Grandaubert J."/>
            <person name="Hane J.K."/>
            <person name="Hoede C."/>
            <person name="van de Wouw A.P."/>
            <person name="Couloux A."/>
            <person name="Dominguez V."/>
            <person name="Anthouard V."/>
            <person name="Bally P."/>
            <person name="Bourras S."/>
            <person name="Cozijnsen A.J."/>
            <person name="Ciuffetti L.M."/>
            <person name="Degrave A."/>
            <person name="Dilmaghani A."/>
            <person name="Duret L."/>
            <person name="Fudal I."/>
            <person name="Goodwin S.B."/>
            <person name="Gout L."/>
            <person name="Glaser N."/>
            <person name="Linglin J."/>
            <person name="Kema G.H.J."/>
            <person name="Lapalu N."/>
            <person name="Lawrence C.B."/>
            <person name="May K."/>
            <person name="Meyer M."/>
            <person name="Ollivier B."/>
            <person name="Poulain J."/>
            <person name="Schoch C.L."/>
            <person name="Simon A."/>
            <person name="Spatafora J.W."/>
            <person name="Stachowiak A."/>
            <person name="Turgeon B.G."/>
            <person name="Tyler B.M."/>
            <person name="Vincent D."/>
            <person name="Weissenbach J."/>
            <person name="Amselem J."/>
            <person name="Quesneville H."/>
            <person name="Oliver R.P."/>
            <person name="Wincker P."/>
            <person name="Balesdent M.-H."/>
            <person name="Howlett B.J."/>
        </authorList>
    </citation>
    <scope>NUCLEOTIDE SEQUENCE [LARGE SCALE GENOMIC DNA]</scope>
    <source>
        <strain evidence="11">JN3 / isolate v23.1.3 / race Av1-4-5-6-7-8</strain>
    </source>
</reference>
<feature type="region of interest" description="Disordered" evidence="8">
    <location>
        <begin position="1"/>
        <end position="28"/>
    </location>
</feature>
<dbReference type="EC" id="3.4.19.12" evidence="7"/>
<dbReference type="Proteomes" id="UP000002668">
    <property type="component" value="Genome"/>
</dbReference>
<comment type="similarity">
    <text evidence="2 7">Belongs to the peptidase C19 family.</text>
</comment>
<evidence type="ECO:0000313" key="11">
    <source>
        <dbReference type="Proteomes" id="UP000002668"/>
    </source>
</evidence>
<evidence type="ECO:0000259" key="9">
    <source>
        <dbReference type="PROSITE" id="PS50235"/>
    </source>
</evidence>
<dbReference type="CDD" id="cd02257">
    <property type="entry name" value="Peptidase_C19"/>
    <property type="match status" value="1"/>
</dbReference>
<evidence type="ECO:0000256" key="5">
    <source>
        <dbReference type="ARBA" id="ARBA00022801"/>
    </source>
</evidence>
<evidence type="ECO:0000256" key="2">
    <source>
        <dbReference type="ARBA" id="ARBA00009085"/>
    </source>
</evidence>
<dbReference type="InParanoid" id="E5A024"/>